<evidence type="ECO:0000256" key="1">
    <source>
        <dbReference type="SAM" id="Phobius"/>
    </source>
</evidence>
<feature type="transmembrane region" description="Helical" evidence="1">
    <location>
        <begin position="241"/>
        <end position="261"/>
    </location>
</feature>
<dbReference type="EMBL" id="JAMKBI010000011">
    <property type="protein sequence ID" value="MCZ8534504.1"/>
    <property type="molecule type" value="Genomic_DNA"/>
</dbReference>
<protein>
    <submittedName>
        <fullName evidence="2">DUF2339 domain-containing protein</fullName>
    </submittedName>
</protein>
<feature type="transmembrane region" description="Helical" evidence="1">
    <location>
        <begin position="423"/>
        <end position="443"/>
    </location>
</feature>
<feature type="transmembrane region" description="Helical" evidence="1">
    <location>
        <begin position="320"/>
        <end position="336"/>
    </location>
</feature>
<keyword evidence="1" id="KW-0812">Transmembrane</keyword>
<comment type="caution">
    <text evidence="2">The sequence shown here is derived from an EMBL/GenBank/DDBJ whole genome shotgun (WGS) entry which is preliminary data.</text>
</comment>
<keyword evidence="1" id="KW-1133">Transmembrane helix</keyword>
<feature type="transmembrane region" description="Helical" evidence="1">
    <location>
        <begin position="364"/>
        <end position="382"/>
    </location>
</feature>
<feature type="transmembrane region" description="Helical" evidence="1">
    <location>
        <begin position="144"/>
        <end position="162"/>
    </location>
</feature>
<feature type="transmembrane region" description="Helical" evidence="1">
    <location>
        <begin position="118"/>
        <end position="138"/>
    </location>
</feature>
<gene>
    <name evidence="2" type="ORF">M9R61_14430</name>
</gene>
<feature type="transmembrane region" description="Helical" evidence="1">
    <location>
        <begin position="507"/>
        <end position="525"/>
    </location>
</feature>
<proteinExistence type="predicted"/>
<feature type="transmembrane region" description="Helical" evidence="1">
    <location>
        <begin position="480"/>
        <end position="501"/>
    </location>
</feature>
<feature type="transmembrane region" description="Helical" evidence="1">
    <location>
        <begin position="217"/>
        <end position="235"/>
    </location>
</feature>
<feature type="transmembrane region" description="Helical" evidence="1">
    <location>
        <begin position="455"/>
        <end position="473"/>
    </location>
</feature>
<feature type="transmembrane region" description="Helical" evidence="1">
    <location>
        <begin position="194"/>
        <end position="210"/>
    </location>
</feature>
<dbReference type="AlphaFoldDB" id="A0A9X3LDY8"/>
<feature type="transmembrane region" description="Helical" evidence="1">
    <location>
        <begin position="342"/>
        <end position="357"/>
    </location>
</feature>
<feature type="transmembrane region" description="Helical" evidence="1">
    <location>
        <begin position="273"/>
        <end position="290"/>
    </location>
</feature>
<dbReference type="InterPro" id="IPR019286">
    <property type="entry name" value="DUF2339_TM"/>
</dbReference>
<name>A0A9X3LDY8_9BACI</name>
<dbReference type="RefSeq" id="WP_269922650.1">
    <property type="nucleotide sequence ID" value="NZ_JAMKBI010000011.1"/>
</dbReference>
<dbReference type="PANTHER" id="PTHR38434:SF1">
    <property type="entry name" value="BLL2549 PROTEIN"/>
    <property type="match status" value="1"/>
</dbReference>
<keyword evidence="3" id="KW-1185">Reference proteome</keyword>
<keyword evidence="1" id="KW-0472">Membrane</keyword>
<feature type="transmembrane region" description="Helical" evidence="1">
    <location>
        <begin position="87"/>
        <end position="106"/>
    </location>
</feature>
<dbReference type="PANTHER" id="PTHR38434">
    <property type="entry name" value="BLL2549 PROTEIN"/>
    <property type="match status" value="1"/>
</dbReference>
<feature type="transmembrane region" description="Helical" evidence="1">
    <location>
        <begin position="296"/>
        <end position="313"/>
    </location>
</feature>
<dbReference type="Proteomes" id="UP001152172">
    <property type="component" value="Unassembled WGS sequence"/>
</dbReference>
<organism evidence="2 3">
    <name type="scientific">Psychrobacillus psychrodurans</name>
    <dbReference type="NCBI Taxonomy" id="126157"/>
    <lineage>
        <taxon>Bacteria</taxon>
        <taxon>Bacillati</taxon>
        <taxon>Bacillota</taxon>
        <taxon>Bacilli</taxon>
        <taxon>Bacillales</taxon>
        <taxon>Bacillaceae</taxon>
        <taxon>Psychrobacillus</taxon>
    </lineage>
</organism>
<accession>A0A9X3LDY8</accession>
<feature type="transmembrane region" description="Helical" evidence="1">
    <location>
        <begin position="169"/>
        <end position="188"/>
    </location>
</feature>
<evidence type="ECO:0000313" key="2">
    <source>
        <dbReference type="EMBL" id="MCZ8534504.1"/>
    </source>
</evidence>
<reference evidence="2" key="1">
    <citation type="submission" date="2022-05" db="EMBL/GenBank/DDBJ databases">
        <authorList>
            <person name="Colautti A."/>
            <person name="Iacumin L."/>
        </authorList>
    </citation>
    <scope>NUCLEOTIDE SEQUENCE</scope>
    <source>
        <strain evidence="2">DSM 30747</strain>
    </source>
</reference>
<feature type="transmembrane region" description="Helical" evidence="1">
    <location>
        <begin position="394"/>
        <end position="411"/>
    </location>
</feature>
<evidence type="ECO:0000313" key="3">
    <source>
        <dbReference type="Proteomes" id="UP001152172"/>
    </source>
</evidence>
<sequence>MEKSELLEKRIEQLEERVRFLEEQIHTKPNISQLERPVIQQQQVKQPVEWDVLIFQKILPPLFIVVFIMGIIWGFKAVSDYGFLQPAVKVIIGYVVGFVLIALGIWQIKKSRKNLGHMLLGGSIPILMLTTFAMHQLYNISGPTVAFIFNLIWIALGLFFTYKYRSQGIGIVAIVGGVFVPFLIKSTLPNIPLFSLYETVLFTVFLWIALKYSYKALYYISVIFLQVAILVFFIFTNVPDAYKWIAMLPVFAQHVALLVSLLKTKQMLKEQAYTLFSIMLLTVLWIAIIFTANEATALMVIITLIYGICYYVYQKDSIRTPIFIANGSVALLNIMQLQLDNLLFEGIIGLSYIYFFVYKSFKHILHLILLSISYIVAFYYVLSCSIMSWISWEMLHWIVFLVGTVYGVYLLSRIFIEKTVINIGVSFIAIMILYFLHMVATLLSGDIGSNAERVITSSLWIIVAILFMIVSRFSLPQGKYVGVSILFVTLAKIILFDISFVSVAIKAFLFIVLGVVGLLVSRAYYKK</sequence>
<dbReference type="Pfam" id="PF10101">
    <property type="entry name" value="DUF2339"/>
    <property type="match status" value="1"/>
</dbReference>
<feature type="transmembrane region" description="Helical" evidence="1">
    <location>
        <begin position="58"/>
        <end position="75"/>
    </location>
</feature>